<reference evidence="1 2" key="1">
    <citation type="submission" date="2009-04" db="EMBL/GenBank/DDBJ databases">
        <authorList>
            <person name="Qin X."/>
            <person name="Bachman B."/>
            <person name="Battles P."/>
            <person name="Bell A."/>
            <person name="Bess C."/>
            <person name="Bickham C."/>
            <person name="Chaboub L."/>
            <person name="Chen D."/>
            <person name="Coyle M."/>
            <person name="Deiros D.R."/>
            <person name="Dinh H."/>
            <person name="Forbes L."/>
            <person name="Fowler G."/>
            <person name="Francisco L."/>
            <person name="Fu Q."/>
            <person name="Gubbala S."/>
            <person name="Hale W."/>
            <person name="Han Y."/>
            <person name="Hemphill L."/>
            <person name="Highlander S.K."/>
            <person name="Hirani K."/>
            <person name="Hogues M."/>
            <person name="Jackson L."/>
            <person name="Jakkamsetti A."/>
            <person name="Javaid M."/>
            <person name="Jiang H."/>
            <person name="Korchina V."/>
            <person name="Kovar C."/>
            <person name="Lara F."/>
            <person name="Lee S."/>
            <person name="Mata R."/>
            <person name="Mathew T."/>
            <person name="Moen C."/>
            <person name="Morales K."/>
            <person name="Munidasa M."/>
            <person name="Nazareth L."/>
            <person name="Ngo R."/>
            <person name="Nguyen L."/>
            <person name="Okwuonu G."/>
            <person name="Ongeri F."/>
            <person name="Patil S."/>
            <person name="Petrosino J."/>
            <person name="Pham C."/>
            <person name="Pham P."/>
            <person name="Pu L.-L."/>
            <person name="Puazo M."/>
            <person name="Raj R."/>
            <person name="Reid J."/>
            <person name="Rouhana J."/>
            <person name="Saada N."/>
            <person name="Shang Y."/>
            <person name="Simmons D."/>
            <person name="Thornton R."/>
            <person name="Warren J."/>
            <person name="Weissenberger G."/>
            <person name="Zhang J."/>
            <person name="Zhang L."/>
            <person name="Zhou C."/>
            <person name="Zhu D."/>
            <person name="Muzny D."/>
            <person name="Worley K."/>
            <person name="Gibbs R."/>
        </authorList>
    </citation>
    <scope>NUCLEOTIDE SEQUENCE [LARGE SCALE GENOMIC DNA]</scope>
    <source>
        <strain evidence="1 2">F0268</strain>
    </source>
</reference>
<comment type="caution">
    <text evidence="1">The sequence shown here is derived from an EMBL/GenBank/DDBJ whole genome shotgun (WGS) entry which is preliminary data.</text>
</comment>
<protein>
    <submittedName>
        <fullName evidence="1">Uncharacterized protein</fullName>
    </submittedName>
</protein>
<gene>
    <name evidence="1" type="ORF">HMPREF6123_0020</name>
</gene>
<dbReference type="InParanoid" id="C2KU51"/>
<accession>C2KU51</accession>
<dbReference type="STRING" id="585501.HMPREF6123_0020"/>
<evidence type="ECO:0000313" key="2">
    <source>
        <dbReference type="Proteomes" id="UP000004121"/>
    </source>
</evidence>
<sequence>MLRGIEPEICFCRFQTVVIIKALDTGILFYKLIKPDKIAEE</sequence>
<dbReference type="Proteomes" id="UP000004121">
    <property type="component" value="Unassembled WGS sequence"/>
</dbReference>
<proteinExistence type="predicted"/>
<name>C2KU51_9FIRM</name>
<evidence type="ECO:0000313" key="1">
    <source>
        <dbReference type="EMBL" id="EEJ52705.1"/>
    </source>
</evidence>
<dbReference type="EMBL" id="ACKX01000005">
    <property type="protein sequence ID" value="EEJ52705.1"/>
    <property type="molecule type" value="Genomic_DNA"/>
</dbReference>
<dbReference type="AlphaFoldDB" id="C2KU51"/>
<dbReference type="HOGENOM" id="CLU_3273669_0_0_9"/>
<keyword evidence="2" id="KW-1185">Reference proteome</keyword>
<organism evidence="1 2">
    <name type="scientific">Oribacterium sinus F0268</name>
    <dbReference type="NCBI Taxonomy" id="585501"/>
    <lineage>
        <taxon>Bacteria</taxon>
        <taxon>Bacillati</taxon>
        <taxon>Bacillota</taxon>
        <taxon>Clostridia</taxon>
        <taxon>Lachnospirales</taxon>
        <taxon>Lachnospiraceae</taxon>
        <taxon>Oribacterium</taxon>
    </lineage>
</organism>